<dbReference type="AlphaFoldDB" id="A0A6C0BKA8"/>
<name>A0A6C0BKA8_9ZZZZ</name>
<dbReference type="EMBL" id="MN739192">
    <property type="protein sequence ID" value="QHS92807.1"/>
    <property type="molecule type" value="Genomic_DNA"/>
</dbReference>
<proteinExistence type="predicted"/>
<organism evidence="1">
    <name type="scientific">viral metagenome</name>
    <dbReference type="NCBI Taxonomy" id="1070528"/>
    <lineage>
        <taxon>unclassified sequences</taxon>
        <taxon>metagenomes</taxon>
        <taxon>organismal metagenomes</taxon>
    </lineage>
</organism>
<reference evidence="1" key="1">
    <citation type="journal article" date="2020" name="Nature">
        <title>Giant virus diversity and host interactions through global metagenomics.</title>
        <authorList>
            <person name="Schulz F."/>
            <person name="Roux S."/>
            <person name="Paez-Espino D."/>
            <person name="Jungbluth S."/>
            <person name="Walsh D.A."/>
            <person name="Denef V.J."/>
            <person name="McMahon K.D."/>
            <person name="Konstantinidis K.T."/>
            <person name="Eloe-Fadrosh E.A."/>
            <person name="Kyrpides N.C."/>
            <person name="Woyke T."/>
        </authorList>
    </citation>
    <scope>NUCLEOTIDE SEQUENCE</scope>
    <source>
        <strain evidence="1">GVMAG-M-3300017651-5</strain>
    </source>
</reference>
<evidence type="ECO:0000313" key="1">
    <source>
        <dbReference type="EMBL" id="QHS92807.1"/>
    </source>
</evidence>
<accession>A0A6C0BKA8</accession>
<protein>
    <submittedName>
        <fullName evidence="1">Uncharacterized protein</fullName>
    </submittedName>
</protein>
<sequence>MYVLDQYNTIAHHELNQPRITHVMISSIYHYVDLSHN</sequence>